<evidence type="ECO:0000259" key="7">
    <source>
        <dbReference type="PROSITE" id="PS51297"/>
    </source>
</evidence>
<evidence type="ECO:0000256" key="4">
    <source>
        <dbReference type="ARBA" id="ARBA00023163"/>
    </source>
</evidence>
<dbReference type="PANTHER" id="PTHR48019">
    <property type="entry name" value="SERUM RESPONSE FACTOR HOMOLOG"/>
    <property type="match status" value="1"/>
</dbReference>
<gene>
    <name evidence="8" type="ORF">SAY86_028230</name>
</gene>
<dbReference type="InterPro" id="IPR036879">
    <property type="entry name" value="TF_MADSbox_sf"/>
</dbReference>
<dbReference type="InterPro" id="IPR050142">
    <property type="entry name" value="MADS-box/MEF2_TF"/>
</dbReference>
<dbReference type="AlphaFoldDB" id="A0AAN7R8F8"/>
<keyword evidence="5" id="KW-0539">Nucleus</keyword>
<accession>A0AAN7R8F8</accession>
<dbReference type="GO" id="GO:0003700">
    <property type="term" value="F:DNA-binding transcription factor activity"/>
    <property type="evidence" value="ECO:0007669"/>
    <property type="project" value="InterPro"/>
</dbReference>
<dbReference type="InterPro" id="IPR002100">
    <property type="entry name" value="TF_MADSbox"/>
</dbReference>
<evidence type="ECO:0000313" key="8">
    <source>
        <dbReference type="EMBL" id="KAK4795904.1"/>
    </source>
</evidence>
<dbReference type="Pfam" id="PF00319">
    <property type="entry name" value="SRF-TF"/>
    <property type="match status" value="1"/>
</dbReference>
<dbReference type="PROSITE" id="PS51297">
    <property type="entry name" value="K_BOX"/>
    <property type="match status" value="1"/>
</dbReference>
<dbReference type="GO" id="GO:0005634">
    <property type="term" value="C:nucleus"/>
    <property type="evidence" value="ECO:0007669"/>
    <property type="project" value="UniProtKB-SubCell"/>
</dbReference>
<comment type="caution">
    <text evidence="8">The sequence shown here is derived from an EMBL/GenBank/DDBJ whole genome shotgun (WGS) entry which is preliminary data.</text>
</comment>
<comment type="subcellular location">
    <subcellularLocation>
        <location evidence="1">Nucleus</location>
    </subcellularLocation>
</comment>
<dbReference type="EMBL" id="JAXQNO010000006">
    <property type="protein sequence ID" value="KAK4795904.1"/>
    <property type="molecule type" value="Genomic_DNA"/>
</dbReference>
<dbReference type="SMART" id="SM00432">
    <property type="entry name" value="MADS"/>
    <property type="match status" value="1"/>
</dbReference>
<dbReference type="InterPro" id="IPR002487">
    <property type="entry name" value="TF_Kbox"/>
</dbReference>
<evidence type="ECO:0000256" key="2">
    <source>
        <dbReference type="ARBA" id="ARBA00023015"/>
    </source>
</evidence>
<dbReference type="Gene3D" id="3.40.1810.10">
    <property type="entry name" value="Transcription factor, MADS-box"/>
    <property type="match status" value="1"/>
</dbReference>
<sequence length="225" mass="25853">MTRGKIEIKRIENSTNRQVTFSKRRNGLFKKAHELSVLCDAKVSIIVISGTDKLYDYISPSTSIKQLLDLYQTKSGIDIWSSHNQKMEETLNKLKDVNKNLRLEIRRRHGQSLNNMDFGELCGLEQEMESAVHAIRERKYKTISNQTETTKRKHRNSIQVNKNLLRALDAEEDDMSYQLYGNVGEDPVIGYCNEGSHLFALRLQQPNQPNLHDGGSDITTYPLLD</sequence>
<proteinExistence type="predicted"/>
<dbReference type="Pfam" id="PF01486">
    <property type="entry name" value="K-box"/>
    <property type="match status" value="1"/>
</dbReference>
<dbReference type="PROSITE" id="PS00350">
    <property type="entry name" value="MADS_BOX_1"/>
    <property type="match status" value="1"/>
</dbReference>
<keyword evidence="9" id="KW-1185">Reference proteome</keyword>
<dbReference type="CDD" id="cd00265">
    <property type="entry name" value="MADS_MEF2_like"/>
    <property type="match status" value="1"/>
</dbReference>
<dbReference type="GO" id="GO:0045944">
    <property type="term" value="P:positive regulation of transcription by RNA polymerase II"/>
    <property type="evidence" value="ECO:0007669"/>
    <property type="project" value="InterPro"/>
</dbReference>
<evidence type="ECO:0000256" key="5">
    <source>
        <dbReference type="ARBA" id="ARBA00023242"/>
    </source>
</evidence>
<feature type="domain" description="MADS-box" evidence="6">
    <location>
        <begin position="1"/>
        <end position="61"/>
    </location>
</feature>
<reference evidence="8 9" key="1">
    <citation type="journal article" date="2023" name="Hortic Res">
        <title>Pangenome of water caltrop reveals structural variations and asymmetric subgenome divergence after allopolyploidization.</title>
        <authorList>
            <person name="Zhang X."/>
            <person name="Chen Y."/>
            <person name="Wang L."/>
            <person name="Yuan Y."/>
            <person name="Fang M."/>
            <person name="Shi L."/>
            <person name="Lu R."/>
            <person name="Comes H.P."/>
            <person name="Ma Y."/>
            <person name="Chen Y."/>
            <person name="Huang G."/>
            <person name="Zhou Y."/>
            <person name="Zheng Z."/>
            <person name="Qiu Y."/>
        </authorList>
    </citation>
    <scope>NUCLEOTIDE SEQUENCE [LARGE SCALE GENOMIC DNA]</scope>
    <source>
        <strain evidence="8">F231</strain>
    </source>
</reference>
<name>A0AAN7R8F8_TRANT</name>
<dbReference type="SUPFAM" id="SSF55455">
    <property type="entry name" value="SRF-like"/>
    <property type="match status" value="1"/>
</dbReference>
<evidence type="ECO:0000256" key="3">
    <source>
        <dbReference type="ARBA" id="ARBA00023125"/>
    </source>
</evidence>
<dbReference type="PRINTS" id="PR00404">
    <property type="entry name" value="MADSDOMAIN"/>
</dbReference>
<feature type="domain" description="K-box" evidence="7">
    <location>
        <begin position="84"/>
        <end position="174"/>
    </location>
</feature>
<dbReference type="InterPro" id="IPR033896">
    <property type="entry name" value="MEF2-like_N"/>
</dbReference>
<evidence type="ECO:0000259" key="6">
    <source>
        <dbReference type="PROSITE" id="PS50066"/>
    </source>
</evidence>
<dbReference type="Proteomes" id="UP001346149">
    <property type="component" value="Unassembled WGS sequence"/>
</dbReference>
<dbReference type="GO" id="GO:0046983">
    <property type="term" value="F:protein dimerization activity"/>
    <property type="evidence" value="ECO:0007669"/>
    <property type="project" value="InterPro"/>
</dbReference>
<organism evidence="8 9">
    <name type="scientific">Trapa natans</name>
    <name type="common">Water chestnut</name>
    <dbReference type="NCBI Taxonomy" id="22666"/>
    <lineage>
        <taxon>Eukaryota</taxon>
        <taxon>Viridiplantae</taxon>
        <taxon>Streptophyta</taxon>
        <taxon>Embryophyta</taxon>
        <taxon>Tracheophyta</taxon>
        <taxon>Spermatophyta</taxon>
        <taxon>Magnoliopsida</taxon>
        <taxon>eudicotyledons</taxon>
        <taxon>Gunneridae</taxon>
        <taxon>Pentapetalae</taxon>
        <taxon>rosids</taxon>
        <taxon>malvids</taxon>
        <taxon>Myrtales</taxon>
        <taxon>Lythraceae</taxon>
        <taxon>Trapa</taxon>
    </lineage>
</organism>
<keyword evidence="3" id="KW-0238">DNA-binding</keyword>
<dbReference type="PROSITE" id="PS50066">
    <property type="entry name" value="MADS_BOX_2"/>
    <property type="match status" value="1"/>
</dbReference>
<evidence type="ECO:0000256" key="1">
    <source>
        <dbReference type="ARBA" id="ARBA00004123"/>
    </source>
</evidence>
<keyword evidence="4" id="KW-0804">Transcription</keyword>
<dbReference type="GO" id="GO:0000977">
    <property type="term" value="F:RNA polymerase II transcription regulatory region sequence-specific DNA binding"/>
    <property type="evidence" value="ECO:0007669"/>
    <property type="project" value="InterPro"/>
</dbReference>
<keyword evidence="2" id="KW-0805">Transcription regulation</keyword>
<evidence type="ECO:0000313" key="9">
    <source>
        <dbReference type="Proteomes" id="UP001346149"/>
    </source>
</evidence>
<protein>
    <submittedName>
        <fullName evidence="8">Uncharacterized protein</fullName>
    </submittedName>
</protein>